<evidence type="ECO:0000256" key="2">
    <source>
        <dbReference type="SAM" id="Phobius"/>
    </source>
</evidence>
<keyword evidence="2" id="KW-0472">Membrane</keyword>
<dbReference type="Pfam" id="PF13692">
    <property type="entry name" value="Glyco_trans_1_4"/>
    <property type="match status" value="1"/>
</dbReference>
<dbReference type="GO" id="GO:0009103">
    <property type="term" value="P:lipopolysaccharide biosynthetic process"/>
    <property type="evidence" value="ECO:0007669"/>
    <property type="project" value="TreeGrafter"/>
</dbReference>
<keyword evidence="5" id="KW-1185">Reference proteome</keyword>
<evidence type="ECO:0000259" key="3">
    <source>
        <dbReference type="Pfam" id="PF13439"/>
    </source>
</evidence>
<comment type="caution">
    <text evidence="4">The sequence shown here is derived from an EMBL/GenBank/DDBJ whole genome shotgun (WGS) entry which is preliminary data.</text>
</comment>
<keyword evidence="2" id="KW-0812">Transmembrane</keyword>
<dbReference type="PANTHER" id="PTHR46401:SF2">
    <property type="entry name" value="GLYCOSYLTRANSFERASE WBBK-RELATED"/>
    <property type="match status" value="1"/>
</dbReference>
<keyword evidence="2" id="KW-1133">Transmembrane helix</keyword>
<dbReference type="GO" id="GO:0016757">
    <property type="term" value="F:glycosyltransferase activity"/>
    <property type="evidence" value="ECO:0007669"/>
    <property type="project" value="TreeGrafter"/>
</dbReference>
<reference evidence="4 5" key="1">
    <citation type="submission" date="2020-01" db="EMBL/GenBank/DDBJ databases">
        <title>Paenibacillus soybeanensis sp. nov. isolated from the nodules of soybean (Glycine max(L.) Merr).</title>
        <authorList>
            <person name="Wang H."/>
        </authorList>
    </citation>
    <scope>NUCLEOTIDE SEQUENCE [LARGE SCALE GENOMIC DNA]</scope>
    <source>
        <strain evidence="4 5">DSM 23054</strain>
    </source>
</reference>
<organism evidence="4 5">
    <name type="scientific">Paenibacillus sacheonensis</name>
    <dbReference type="NCBI Taxonomy" id="742054"/>
    <lineage>
        <taxon>Bacteria</taxon>
        <taxon>Bacillati</taxon>
        <taxon>Bacillota</taxon>
        <taxon>Bacilli</taxon>
        <taxon>Bacillales</taxon>
        <taxon>Paenibacillaceae</taxon>
        <taxon>Paenibacillus</taxon>
    </lineage>
</organism>
<proteinExistence type="predicted"/>
<dbReference type="SUPFAM" id="SSF53756">
    <property type="entry name" value="UDP-Glycosyltransferase/glycogen phosphorylase"/>
    <property type="match status" value="1"/>
</dbReference>
<dbReference type="OrthoDB" id="9790710at2"/>
<evidence type="ECO:0000256" key="1">
    <source>
        <dbReference type="ARBA" id="ARBA00022679"/>
    </source>
</evidence>
<accession>A0A7X4YR97</accession>
<dbReference type="Gene3D" id="3.40.50.2000">
    <property type="entry name" value="Glycogen Phosphorylase B"/>
    <property type="match status" value="2"/>
</dbReference>
<dbReference type="AlphaFoldDB" id="A0A7X4YR97"/>
<feature type="domain" description="Glycosyltransferase subfamily 4-like N-terminal" evidence="3">
    <location>
        <begin position="73"/>
        <end position="147"/>
    </location>
</feature>
<dbReference type="EMBL" id="JAAAMU010000010">
    <property type="protein sequence ID" value="NBC71096.1"/>
    <property type="molecule type" value="Genomic_DNA"/>
</dbReference>
<gene>
    <name evidence="4" type="ORF">GT003_19045</name>
</gene>
<dbReference type="RefSeq" id="WP_161700725.1">
    <property type="nucleotide sequence ID" value="NZ_JAAAMU010000010.1"/>
</dbReference>
<dbReference type="PANTHER" id="PTHR46401">
    <property type="entry name" value="GLYCOSYLTRANSFERASE WBBK-RELATED"/>
    <property type="match status" value="1"/>
</dbReference>
<evidence type="ECO:0000313" key="5">
    <source>
        <dbReference type="Proteomes" id="UP000558113"/>
    </source>
</evidence>
<dbReference type="Proteomes" id="UP000558113">
    <property type="component" value="Unassembled WGS sequence"/>
</dbReference>
<dbReference type="Pfam" id="PF13439">
    <property type="entry name" value="Glyco_transf_4"/>
    <property type="match status" value="1"/>
</dbReference>
<dbReference type="CDD" id="cd03801">
    <property type="entry name" value="GT4_PimA-like"/>
    <property type="match status" value="1"/>
</dbReference>
<sequence>MGKPTVYMWPKQSPHNKYSELLTRSIEQNGLRVEHYDQKAAFKPRRGDIVHLHWPSNSYTASVFPLTIVKSLFFALLLLFYRTKGVRLFWTVHNVWPHDGKTRWDLLMRKYILNVCHRAFVLSESVKEEVAATFGVKASKLVVTPHGHYVDAYSRKGTDIRKRFGIAPDRFLFLFIGRINPYKGVDKLVEAFSSLGHDGCELLIAGQVDAGYSLDFVDRTGDGKIRIYPQFVDDRELADFLEAANVIVLPYKQITTSGSAILALSHKKPVVAPRLGALGEYVSDGCGILYDPEDPDGLRNALRASMDMNAKETELRIAAKLRELDWGRIAGKMIQVYTGTKRYEVNA</sequence>
<name>A0A7X4YR97_9BACL</name>
<evidence type="ECO:0000313" key="4">
    <source>
        <dbReference type="EMBL" id="NBC71096.1"/>
    </source>
</evidence>
<dbReference type="InterPro" id="IPR028098">
    <property type="entry name" value="Glyco_trans_4-like_N"/>
</dbReference>
<feature type="transmembrane region" description="Helical" evidence="2">
    <location>
        <begin position="62"/>
        <end position="81"/>
    </location>
</feature>
<protein>
    <submittedName>
        <fullName evidence="4">Glycosyltransferase</fullName>
    </submittedName>
</protein>
<keyword evidence="1 4" id="KW-0808">Transferase</keyword>